<name>A0ABW3BDN3_9ACTN</name>
<feature type="transmembrane region" description="Helical" evidence="1">
    <location>
        <begin position="80"/>
        <end position="102"/>
    </location>
</feature>
<feature type="transmembrane region" description="Helical" evidence="1">
    <location>
        <begin position="114"/>
        <end position="134"/>
    </location>
</feature>
<sequence>MSASNGSAAPAAPAARRGILHAGSFRMIGGGLLLIIGAFTPWLYTPVLNMPAMQGPGLWLLCAGVLAIAGALLPYRLVALAHALVPAAAGGAMVVGQLGLIAYHSTVSDTWGTILPGVSMVIACAGVAILLSAARRMYNAS</sequence>
<evidence type="ECO:0000313" key="2">
    <source>
        <dbReference type="EMBL" id="MFD0801165.1"/>
    </source>
</evidence>
<keyword evidence="1" id="KW-0472">Membrane</keyword>
<accession>A0ABW3BDN3</accession>
<organism evidence="2 3">
    <name type="scientific">Streptomonospora algeriensis</name>
    <dbReference type="NCBI Taxonomy" id="995084"/>
    <lineage>
        <taxon>Bacteria</taxon>
        <taxon>Bacillati</taxon>
        <taxon>Actinomycetota</taxon>
        <taxon>Actinomycetes</taxon>
        <taxon>Streptosporangiales</taxon>
        <taxon>Nocardiopsidaceae</taxon>
        <taxon>Streptomonospora</taxon>
    </lineage>
</organism>
<proteinExistence type="predicted"/>
<dbReference type="EMBL" id="JBHTHR010000161">
    <property type="protein sequence ID" value="MFD0801165.1"/>
    <property type="molecule type" value="Genomic_DNA"/>
</dbReference>
<feature type="transmembrane region" description="Helical" evidence="1">
    <location>
        <begin position="25"/>
        <end position="44"/>
    </location>
</feature>
<comment type="caution">
    <text evidence="2">The sequence shown here is derived from an EMBL/GenBank/DDBJ whole genome shotgun (WGS) entry which is preliminary data.</text>
</comment>
<keyword evidence="1" id="KW-1133">Transmembrane helix</keyword>
<evidence type="ECO:0000313" key="3">
    <source>
        <dbReference type="Proteomes" id="UP001596956"/>
    </source>
</evidence>
<protein>
    <recommendedName>
        <fullName evidence="4">SPW repeat-containing protein</fullName>
    </recommendedName>
</protein>
<evidence type="ECO:0000256" key="1">
    <source>
        <dbReference type="SAM" id="Phobius"/>
    </source>
</evidence>
<keyword evidence="1" id="KW-0812">Transmembrane</keyword>
<dbReference type="Proteomes" id="UP001596956">
    <property type="component" value="Unassembled WGS sequence"/>
</dbReference>
<keyword evidence="3" id="KW-1185">Reference proteome</keyword>
<gene>
    <name evidence="2" type="ORF">ACFQZU_07525</name>
</gene>
<feature type="transmembrane region" description="Helical" evidence="1">
    <location>
        <begin position="56"/>
        <end position="73"/>
    </location>
</feature>
<evidence type="ECO:0008006" key="4">
    <source>
        <dbReference type="Google" id="ProtNLM"/>
    </source>
</evidence>
<reference evidence="3" key="1">
    <citation type="journal article" date="2019" name="Int. J. Syst. Evol. Microbiol.">
        <title>The Global Catalogue of Microorganisms (GCM) 10K type strain sequencing project: providing services to taxonomists for standard genome sequencing and annotation.</title>
        <authorList>
            <consortium name="The Broad Institute Genomics Platform"/>
            <consortium name="The Broad Institute Genome Sequencing Center for Infectious Disease"/>
            <person name="Wu L."/>
            <person name="Ma J."/>
        </authorList>
    </citation>
    <scope>NUCLEOTIDE SEQUENCE [LARGE SCALE GENOMIC DNA]</scope>
    <source>
        <strain evidence="3">CCUG 63369</strain>
    </source>
</reference>